<dbReference type="InterPro" id="IPR051784">
    <property type="entry name" value="Nod_factor_ABC_transporter"/>
</dbReference>
<reference evidence="8" key="1">
    <citation type="journal article" date="2020" name="mSystems">
        <title>Genome- and Community-Level Interaction Insights into Carbon Utilization and Element Cycling Functions of Hydrothermarchaeota in Hydrothermal Sediment.</title>
        <authorList>
            <person name="Zhou Z."/>
            <person name="Liu Y."/>
            <person name="Xu W."/>
            <person name="Pan J."/>
            <person name="Luo Z.H."/>
            <person name="Li M."/>
        </authorList>
    </citation>
    <scope>NUCLEOTIDE SEQUENCE [LARGE SCALE GENOMIC DNA]</scope>
    <source>
        <strain evidence="8">SpSt-613</strain>
        <strain evidence="7">SpSt-669</strain>
    </source>
</reference>
<organism evidence="8">
    <name type="scientific">Caldiarchaeum subterraneum</name>
    <dbReference type="NCBI Taxonomy" id="311458"/>
    <lineage>
        <taxon>Archaea</taxon>
        <taxon>Nitrososphaerota</taxon>
        <taxon>Candidatus Caldarchaeales</taxon>
        <taxon>Candidatus Caldarchaeaceae</taxon>
        <taxon>Candidatus Caldarchaeum</taxon>
    </lineage>
</organism>
<dbReference type="EMBL" id="DTAD01000034">
    <property type="protein sequence ID" value="HGN90143.1"/>
    <property type="molecule type" value="Genomic_DNA"/>
</dbReference>
<feature type="transmembrane region" description="Helical" evidence="5">
    <location>
        <begin position="185"/>
        <end position="205"/>
    </location>
</feature>
<dbReference type="GO" id="GO:0043190">
    <property type="term" value="C:ATP-binding cassette (ABC) transporter complex"/>
    <property type="evidence" value="ECO:0007669"/>
    <property type="project" value="InterPro"/>
</dbReference>
<feature type="domain" description="ABC-2 type transporter transmembrane" evidence="6">
    <location>
        <begin position="6"/>
        <end position="215"/>
    </location>
</feature>
<sequence length="257" mass="27582">MKTFSQFTAVFEAELKSYLREVGALVFVAVFPLFFSTLTYGMGTVLTGEAAPERWLYQVIGFGVMTVSIVLTSSTAWYFRRGMSSGRLEYVMAAPVSPVAILAAHSLANVLTSLLAFLFAGFVGTYIVYGLSKLPGFLLAAAVTFFALLPVVGVNLVVGVVTIVAKEPEPVANTVAAVVAATSGFAYPITLLPPVLQLIGMVLPFHHVVETARAAVMTSLSPTQLPILLLMMLYLVAGLAVYRYGENHYARKVGVSW</sequence>
<dbReference type="EMBL" id="DTCM01000049">
    <property type="protein sequence ID" value="HGL40770.1"/>
    <property type="molecule type" value="Genomic_DNA"/>
</dbReference>
<evidence type="ECO:0000256" key="3">
    <source>
        <dbReference type="ARBA" id="ARBA00022989"/>
    </source>
</evidence>
<keyword evidence="3 5" id="KW-1133">Transmembrane helix</keyword>
<feature type="transmembrane region" description="Helical" evidence="5">
    <location>
        <begin position="138"/>
        <end position="165"/>
    </location>
</feature>
<dbReference type="AlphaFoldDB" id="A0A7C4HY29"/>
<name>A0A7C4HY29_CALS0</name>
<feature type="transmembrane region" description="Helical" evidence="5">
    <location>
        <begin position="21"/>
        <end position="43"/>
    </location>
</feature>
<dbReference type="InterPro" id="IPR000412">
    <property type="entry name" value="ABC_2_transport"/>
</dbReference>
<proteinExistence type="predicted"/>
<dbReference type="Pfam" id="PF01061">
    <property type="entry name" value="ABC2_membrane"/>
    <property type="match status" value="1"/>
</dbReference>
<dbReference type="GO" id="GO:0140359">
    <property type="term" value="F:ABC-type transporter activity"/>
    <property type="evidence" value="ECO:0007669"/>
    <property type="project" value="InterPro"/>
</dbReference>
<keyword evidence="2 5" id="KW-0812">Transmembrane</keyword>
<dbReference type="PANTHER" id="PTHR43229">
    <property type="entry name" value="NODULATION PROTEIN J"/>
    <property type="match status" value="1"/>
</dbReference>
<evidence type="ECO:0000313" key="8">
    <source>
        <dbReference type="EMBL" id="HGN90143.1"/>
    </source>
</evidence>
<comment type="caution">
    <text evidence="8">The sequence shown here is derived from an EMBL/GenBank/DDBJ whole genome shotgun (WGS) entry which is preliminary data.</text>
</comment>
<dbReference type="InterPro" id="IPR013525">
    <property type="entry name" value="ABC2_TM"/>
</dbReference>
<dbReference type="PIRSF" id="PIRSF006648">
    <property type="entry name" value="DrrB"/>
    <property type="match status" value="1"/>
</dbReference>
<evidence type="ECO:0000256" key="4">
    <source>
        <dbReference type="ARBA" id="ARBA00023136"/>
    </source>
</evidence>
<protein>
    <submittedName>
        <fullName evidence="8">ABC transporter permease</fullName>
    </submittedName>
</protein>
<comment type="subcellular location">
    <subcellularLocation>
        <location evidence="1">Membrane</location>
        <topology evidence="1">Multi-pass membrane protein</topology>
    </subcellularLocation>
</comment>
<evidence type="ECO:0000256" key="2">
    <source>
        <dbReference type="ARBA" id="ARBA00022692"/>
    </source>
</evidence>
<accession>A0A7C4HY29</accession>
<evidence type="ECO:0000256" key="5">
    <source>
        <dbReference type="SAM" id="Phobius"/>
    </source>
</evidence>
<evidence type="ECO:0000259" key="6">
    <source>
        <dbReference type="Pfam" id="PF01061"/>
    </source>
</evidence>
<evidence type="ECO:0000256" key="1">
    <source>
        <dbReference type="ARBA" id="ARBA00004141"/>
    </source>
</evidence>
<evidence type="ECO:0000313" key="7">
    <source>
        <dbReference type="EMBL" id="HGL40770.1"/>
    </source>
</evidence>
<keyword evidence="4 5" id="KW-0472">Membrane</keyword>
<feature type="transmembrane region" description="Helical" evidence="5">
    <location>
        <begin position="55"/>
        <end position="78"/>
    </location>
</feature>
<gene>
    <name evidence="8" type="ORF">ENT82_03315</name>
    <name evidence="7" type="ORF">ENU43_03795</name>
</gene>
<feature type="transmembrane region" description="Helical" evidence="5">
    <location>
        <begin position="225"/>
        <end position="245"/>
    </location>
</feature>
<feature type="transmembrane region" description="Helical" evidence="5">
    <location>
        <begin position="114"/>
        <end position="131"/>
    </location>
</feature>
<dbReference type="PANTHER" id="PTHR43229:SF6">
    <property type="entry name" value="ABC-TYPE MULTIDRUG TRANSPORT SYSTEM, PERMEASE COMPONENT"/>
    <property type="match status" value="1"/>
</dbReference>